<evidence type="ECO:0000313" key="2">
    <source>
        <dbReference type="Proteomes" id="UP000663760"/>
    </source>
</evidence>
<reference evidence="1" key="1">
    <citation type="submission" date="2020-02" db="EMBL/GenBank/DDBJ databases">
        <authorList>
            <person name="Scholz U."/>
            <person name="Mascher M."/>
            <person name="Fiebig A."/>
        </authorList>
    </citation>
    <scope>NUCLEOTIDE SEQUENCE</scope>
</reference>
<protein>
    <submittedName>
        <fullName evidence="1">Uncharacterized protein</fullName>
    </submittedName>
</protein>
<proteinExistence type="predicted"/>
<name>A0A7I8LJ57_SPIIN</name>
<accession>A0A7I8LJ57</accession>
<dbReference type="EMBL" id="LR746279">
    <property type="protein sequence ID" value="CAA7409800.1"/>
    <property type="molecule type" value="Genomic_DNA"/>
</dbReference>
<sequence>MKRLSDFSGKLSRVVTQIRNLKEKIEESIVVAKLLREIPAKFDSITTSLEQFGDIDSMPFEEVVGSLKIYKEKLKTRE</sequence>
<dbReference type="AlphaFoldDB" id="A0A7I8LJ57"/>
<evidence type="ECO:0000313" key="1">
    <source>
        <dbReference type="EMBL" id="CAA7409800.1"/>
    </source>
</evidence>
<dbReference type="OrthoDB" id="695500at2759"/>
<dbReference type="Pfam" id="PF14223">
    <property type="entry name" value="Retrotran_gag_2"/>
    <property type="match status" value="1"/>
</dbReference>
<gene>
    <name evidence="1" type="ORF">SI8410_16020478</name>
</gene>
<dbReference type="Proteomes" id="UP000663760">
    <property type="component" value="Chromosome 16"/>
</dbReference>
<organism evidence="1 2">
    <name type="scientific">Spirodela intermedia</name>
    <name type="common">Intermediate duckweed</name>
    <dbReference type="NCBI Taxonomy" id="51605"/>
    <lineage>
        <taxon>Eukaryota</taxon>
        <taxon>Viridiplantae</taxon>
        <taxon>Streptophyta</taxon>
        <taxon>Embryophyta</taxon>
        <taxon>Tracheophyta</taxon>
        <taxon>Spermatophyta</taxon>
        <taxon>Magnoliopsida</taxon>
        <taxon>Liliopsida</taxon>
        <taxon>Araceae</taxon>
        <taxon>Lemnoideae</taxon>
        <taxon>Spirodela</taxon>
    </lineage>
</organism>
<keyword evidence="2" id="KW-1185">Reference proteome</keyword>